<dbReference type="RefSeq" id="XP_060444990.1">
    <property type="nucleotide sequence ID" value="XM_060590526.1"/>
</dbReference>
<dbReference type="AlphaFoldDB" id="A0AAJ0EEZ3"/>
<sequence length="57" mass="6977">MEFATEKELIRHHKVNHEKRETARKYTCADCGQEFTRDDNLVRHRNKTCKAREEMER</sequence>
<name>A0AAJ0EEZ3_9PEZI</name>
<dbReference type="GeneID" id="85475388"/>
<dbReference type="InterPro" id="IPR036236">
    <property type="entry name" value="Znf_C2H2_sf"/>
</dbReference>
<keyword evidence="4" id="KW-1185">Reference proteome</keyword>
<dbReference type="PROSITE" id="PS50157">
    <property type="entry name" value="ZINC_FINGER_C2H2_2"/>
    <property type="match status" value="1"/>
</dbReference>
<dbReference type="Proteomes" id="UP001243989">
    <property type="component" value="Unassembled WGS sequence"/>
</dbReference>
<dbReference type="GO" id="GO:0008270">
    <property type="term" value="F:zinc ion binding"/>
    <property type="evidence" value="ECO:0007669"/>
    <property type="project" value="UniProtKB-KW"/>
</dbReference>
<keyword evidence="1" id="KW-0479">Metal-binding</keyword>
<reference evidence="3" key="1">
    <citation type="submission" date="2021-06" db="EMBL/GenBank/DDBJ databases">
        <title>Comparative genomics, transcriptomics and evolutionary studies reveal genomic signatures of adaptation to plant cell wall in hemibiotrophic fungi.</title>
        <authorList>
            <consortium name="DOE Joint Genome Institute"/>
            <person name="Baroncelli R."/>
            <person name="Diaz J.F."/>
            <person name="Benocci T."/>
            <person name="Peng M."/>
            <person name="Battaglia E."/>
            <person name="Haridas S."/>
            <person name="Andreopoulos W."/>
            <person name="Labutti K."/>
            <person name="Pangilinan J."/>
            <person name="Floch G.L."/>
            <person name="Makela M.R."/>
            <person name="Henrissat B."/>
            <person name="Grigoriev I.V."/>
            <person name="Crouch J.A."/>
            <person name="De Vries R.P."/>
            <person name="Sukno S.A."/>
            <person name="Thon M.R."/>
        </authorList>
    </citation>
    <scope>NUCLEOTIDE SEQUENCE</scope>
    <source>
        <strain evidence="3">CBS 102054</strain>
    </source>
</reference>
<feature type="domain" description="C2H2-type" evidence="2">
    <location>
        <begin position="26"/>
        <end position="55"/>
    </location>
</feature>
<accession>A0AAJ0EEZ3</accession>
<gene>
    <name evidence="3" type="ORF">BDP81DRAFT_429591</name>
</gene>
<dbReference type="Gene3D" id="3.30.160.60">
    <property type="entry name" value="Classic Zinc Finger"/>
    <property type="match status" value="1"/>
</dbReference>
<dbReference type="EMBL" id="JAHMHQ010000011">
    <property type="protein sequence ID" value="KAK1636383.1"/>
    <property type="molecule type" value="Genomic_DNA"/>
</dbReference>
<evidence type="ECO:0000313" key="3">
    <source>
        <dbReference type="EMBL" id="KAK1636383.1"/>
    </source>
</evidence>
<dbReference type="SUPFAM" id="SSF57667">
    <property type="entry name" value="beta-beta-alpha zinc fingers"/>
    <property type="match status" value="1"/>
</dbReference>
<organism evidence="3 4">
    <name type="scientific">Colletotrichum phormii</name>
    <dbReference type="NCBI Taxonomy" id="359342"/>
    <lineage>
        <taxon>Eukaryota</taxon>
        <taxon>Fungi</taxon>
        <taxon>Dikarya</taxon>
        <taxon>Ascomycota</taxon>
        <taxon>Pezizomycotina</taxon>
        <taxon>Sordariomycetes</taxon>
        <taxon>Hypocreomycetidae</taxon>
        <taxon>Glomerellales</taxon>
        <taxon>Glomerellaceae</taxon>
        <taxon>Colletotrichum</taxon>
        <taxon>Colletotrichum acutatum species complex</taxon>
    </lineage>
</organism>
<dbReference type="InterPro" id="IPR013087">
    <property type="entry name" value="Znf_C2H2_type"/>
</dbReference>
<proteinExistence type="predicted"/>
<evidence type="ECO:0000313" key="4">
    <source>
        <dbReference type="Proteomes" id="UP001243989"/>
    </source>
</evidence>
<evidence type="ECO:0000259" key="2">
    <source>
        <dbReference type="PROSITE" id="PS50157"/>
    </source>
</evidence>
<protein>
    <recommendedName>
        <fullName evidence="2">C2H2-type domain-containing protein</fullName>
    </recommendedName>
</protein>
<keyword evidence="1" id="KW-0863">Zinc-finger</keyword>
<evidence type="ECO:0000256" key="1">
    <source>
        <dbReference type="PROSITE-ProRule" id="PRU00042"/>
    </source>
</evidence>
<comment type="caution">
    <text evidence="3">The sequence shown here is derived from an EMBL/GenBank/DDBJ whole genome shotgun (WGS) entry which is preliminary data.</text>
</comment>
<keyword evidence="1" id="KW-0862">Zinc</keyword>
<dbReference type="Pfam" id="PF00096">
    <property type="entry name" value="zf-C2H2"/>
    <property type="match status" value="1"/>
</dbReference>